<dbReference type="InterPro" id="IPR005170">
    <property type="entry name" value="Transptr-assoc_dom"/>
</dbReference>
<proteinExistence type="inferred from homology"/>
<feature type="chain" id="PRO_5044544858" evidence="12">
    <location>
        <begin position="20"/>
        <end position="450"/>
    </location>
</feature>
<evidence type="ECO:0000256" key="8">
    <source>
        <dbReference type="ARBA" id="ARBA00023136"/>
    </source>
</evidence>
<evidence type="ECO:0000259" key="13">
    <source>
        <dbReference type="PROSITE" id="PS51371"/>
    </source>
</evidence>
<keyword evidence="8 10" id="KW-0472">Membrane</keyword>
<keyword evidence="6 10" id="KW-1133">Transmembrane helix</keyword>
<keyword evidence="3" id="KW-1003">Cell membrane</keyword>
<dbReference type="Pfam" id="PF01595">
    <property type="entry name" value="CNNM"/>
    <property type="match status" value="1"/>
</dbReference>
<evidence type="ECO:0000313" key="17">
    <source>
        <dbReference type="Proteomes" id="UP000068137"/>
    </source>
</evidence>
<evidence type="ECO:0000256" key="2">
    <source>
        <dbReference type="ARBA" id="ARBA00006337"/>
    </source>
</evidence>
<dbReference type="GO" id="GO:0050660">
    <property type="term" value="F:flavin adenine dinucleotide binding"/>
    <property type="evidence" value="ECO:0007669"/>
    <property type="project" value="InterPro"/>
</dbReference>
<comment type="similarity">
    <text evidence="2">Belongs to the UPF0053 family.</text>
</comment>
<dbReference type="SUPFAM" id="SSF56176">
    <property type="entry name" value="FAD-binding/transporter-associated domain-like"/>
    <property type="match status" value="1"/>
</dbReference>
<dbReference type="InterPro" id="IPR046342">
    <property type="entry name" value="CBS_dom_sf"/>
</dbReference>
<dbReference type="OrthoDB" id="110231at2"/>
<keyword evidence="18" id="KW-1185">Reference proteome</keyword>
<dbReference type="PANTHER" id="PTHR22777">
    <property type="entry name" value="HEMOLYSIN-RELATED"/>
    <property type="match status" value="1"/>
</dbReference>
<dbReference type="InterPro" id="IPR044751">
    <property type="entry name" value="Ion_transp-like_CBS"/>
</dbReference>
<organism evidence="15 17">
    <name type="scientific">Lawsonella clevelandensis</name>
    <dbReference type="NCBI Taxonomy" id="1528099"/>
    <lineage>
        <taxon>Bacteria</taxon>
        <taxon>Bacillati</taxon>
        <taxon>Actinomycetota</taxon>
        <taxon>Actinomycetes</taxon>
        <taxon>Mycobacteriales</taxon>
        <taxon>Lawsonellaceae</taxon>
        <taxon>Lawsonella</taxon>
    </lineage>
</organism>
<dbReference type="PANTHER" id="PTHR22777:SF32">
    <property type="entry name" value="UPF0053 INNER MEMBRANE PROTEIN YFJD"/>
    <property type="match status" value="1"/>
</dbReference>
<sequence>MSVLAILSLVFGLLLMVFAALCAAQDTALNNVSPARVVEIAHENELGSRKMLYVVERRDTYSALTVFLRTTSELVATILFATLFLDTVGTMDGRGAGTAWALVYTGIVSVLCSYVVVGVSARTLGLQNPYMVLRYTAVLLITVGWVFRPISRFLVRIGNALTPGKGFKEGPFSTDIELKEFVTLAQQRGVVEDDEREMIESVFQLGANNARSAMVPRTDMVWIESTKTANQAIKLAVKSGFSRIPVIADTVDDVVGIVYLKDLVAYTYSAVEGADSVTVGELMRPAWFIPDSKSLDDVLDEMRAKRNHIAVLIDEYGGVAGLITIEDILEEIVGEISDEYDASEVAPLEELGDNRWRASARLSIDDLAEAVGVEFNEELLDEVDTVGGLLAYELGRVPLPGAHIHTDTLNLVAEAGHDHRGRRRVTTVLVEKILPANDNTPDDENEDQND</sequence>
<dbReference type="PROSITE" id="PS51371">
    <property type="entry name" value="CBS"/>
    <property type="match status" value="2"/>
</dbReference>
<dbReference type="CDD" id="cd04590">
    <property type="entry name" value="CBS_pair_CorC_HlyC_assoc"/>
    <property type="match status" value="1"/>
</dbReference>
<keyword evidence="12" id="KW-0732">Signal</keyword>
<feature type="domain" description="CNNM transmembrane" evidence="14">
    <location>
        <begin position="1"/>
        <end position="195"/>
    </location>
</feature>
<dbReference type="EMBL" id="CP012390">
    <property type="protein sequence ID" value="ALE19367.1"/>
    <property type="molecule type" value="Genomic_DNA"/>
</dbReference>
<accession>A0A0M5L3W9</accession>
<dbReference type="InterPro" id="IPR002550">
    <property type="entry name" value="CNNM"/>
</dbReference>
<dbReference type="InterPro" id="IPR016169">
    <property type="entry name" value="FAD-bd_PCMH_sub2"/>
</dbReference>
<evidence type="ECO:0000313" key="15">
    <source>
        <dbReference type="EMBL" id="ALE19367.1"/>
    </source>
</evidence>
<dbReference type="AlphaFoldDB" id="A0A0M5L3W9"/>
<dbReference type="InterPro" id="IPR036318">
    <property type="entry name" value="FAD-bd_PCMH-like_sf"/>
</dbReference>
<dbReference type="Pfam" id="PF00571">
    <property type="entry name" value="CBS"/>
    <property type="match status" value="2"/>
</dbReference>
<feature type="transmembrane region" description="Helical" evidence="11">
    <location>
        <begin position="129"/>
        <end position="147"/>
    </location>
</feature>
<protein>
    <submittedName>
        <fullName evidence="16">Magnesium and cobalt efflux protein CorC</fullName>
    </submittedName>
</protein>
<dbReference type="GO" id="GO:0005886">
    <property type="term" value="C:plasma membrane"/>
    <property type="evidence" value="ECO:0007669"/>
    <property type="project" value="UniProtKB-SubCell"/>
</dbReference>
<reference evidence="15 17" key="1">
    <citation type="journal article" date="2015" name="Genome Announc.">
        <title>Complete Genome Sequences for Two Strains of a Novel Fastidious, Partially Acid-Fast, Gram-Positive Corynebacterineae Bacterium, Derived from Human Clinical Samples.</title>
        <authorList>
            <person name="Nicholson A.C."/>
            <person name="Bell M."/>
            <person name="Humrighouse B.W."/>
            <person name="McQuiston J.R."/>
        </authorList>
    </citation>
    <scope>NUCLEOTIDE SEQUENCE [LARGE SCALE GENOMIC DNA]</scope>
    <source>
        <strain evidence="15 17">X1698</strain>
    </source>
</reference>
<dbReference type="Gene3D" id="3.30.465.10">
    <property type="match status" value="1"/>
</dbReference>
<evidence type="ECO:0000256" key="7">
    <source>
        <dbReference type="ARBA" id="ARBA00023122"/>
    </source>
</evidence>
<evidence type="ECO:0000256" key="10">
    <source>
        <dbReference type="PROSITE-ProRule" id="PRU01193"/>
    </source>
</evidence>
<dbReference type="PROSITE" id="PS51846">
    <property type="entry name" value="CNNM"/>
    <property type="match status" value="1"/>
</dbReference>
<dbReference type="PATRIC" id="fig|1562462.4.peg.1486"/>
<keyword evidence="4 10" id="KW-0812">Transmembrane</keyword>
<evidence type="ECO:0000256" key="5">
    <source>
        <dbReference type="ARBA" id="ARBA00022737"/>
    </source>
</evidence>
<evidence type="ECO:0000256" key="6">
    <source>
        <dbReference type="ARBA" id="ARBA00022989"/>
    </source>
</evidence>
<dbReference type="Gene3D" id="3.10.580.10">
    <property type="entry name" value="CBS-domain"/>
    <property type="match status" value="1"/>
</dbReference>
<evidence type="ECO:0000256" key="11">
    <source>
        <dbReference type="SAM" id="Phobius"/>
    </source>
</evidence>
<dbReference type="Proteomes" id="UP000324288">
    <property type="component" value="Chromosome"/>
</dbReference>
<feature type="domain" description="CBS" evidence="13">
    <location>
        <begin position="214"/>
        <end position="276"/>
    </location>
</feature>
<reference evidence="16 18" key="3">
    <citation type="submission" date="2019-04" db="EMBL/GenBank/DDBJ databases">
        <authorList>
            <person name="Seth-Smith MB H."/>
            <person name="Seth-Smith H."/>
        </authorList>
    </citation>
    <scope>NUCLEOTIDE SEQUENCE [LARGE SCALE GENOMIC DNA]</scope>
    <source>
        <strain evidence="16">USB-603019</strain>
    </source>
</reference>
<keyword evidence="5" id="KW-0677">Repeat</keyword>
<reference evidence="15" key="2">
    <citation type="journal article" date="2016" name="Int. J. Syst. Evol. Microbiol.">
        <title>Lawsonella clevelandensis gen. nov., sp. nov., a new member of the suborder Corynebacterineae isolated from human abscesses.</title>
        <authorList>
            <person name="Bell M.E."/>
            <person name="Bernard K.A."/>
            <person name="Harrington S.M."/>
            <person name="Patel N.B."/>
            <person name="Tucker T.A."/>
            <person name="Metcalfe M.G."/>
            <person name="McQuiston J.R."/>
        </authorList>
    </citation>
    <scope>NUCLEOTIDE SEQUENCE</scope>
    <source>
        <strain evidence="15">X1698</strain>
    </source>
</reference>
<feature type="signal peptide" evidence="12">
    <location>
        <begin position="1"/>
        <end position="19"/>
    </location>
</feature>
<dbReference type="EMBL" id="LR584267">
    <property type="protein sequence ID" value="VHO01512.1"/>
    <property type="molecule type" value="Genomic_DNA"/>
</dbReference>
<dbReference type="FunFam" id="3.10.580.10:FF:000002">
    <property type="entry name" value="Magnesium/cobalt efflux protein CorC"/>
    <property type="match status" value="1"/>
</dbReference>
<evidence type="ECO:0000256" key="12">
    <source>
        <dbReference type="SAM" id="SignalP"/>
    </source>
</evidence>
<dbReference type="SMART" id="SM00116">
    <property type="entry name" value="CBS"/>
    <property type="match status" value="2"/>
</dbReference>
<evidence type="ECO:0000256" key="3">
    <source>
        <dbReference type="ARBA" id="ARBA00022475"/>
    </source>
</evidence>
<evidence type="ECO:0000313" key="18">
    <source>
        <dbReference type="Proteomes" id="UP000324288"/>
    </source>
</evidence>
<dbReference type="KEGG" id="cbq:AL705_07270"/>
<name>A0A0M5L3W9_9ACTN</name>
<dbReference type="Pfam" id="PF03471">
    <property type="entry name" value="CorC_HlyC"/>
    <property type="match status" value="1"/>
</dbReference>
<dbReference type="Proteomes" id="UP000068137">
    <property type="component" value="Chromosome"/>
</dbReference>
<evidence type="ECO:0000256" key="4">
    <source>
        <dbReference type="ARBA" id="ARBA00022692"/>
    </source>
</evidence>
<comment type="subcellular location">
    <subcellularLocation>
        <location evidence="1">Cell membrane</location>
        <topology evidence="1">Multi-pass membrane protein</topology>
    </subcellularLocation>
</comment>
<dbReference type="InterPro" id="IPR000644">
    <property type="entry name" value="CBS_dom"/>
</dbReference>
<feature type="domain" description="CBS" evidence="13">
    <location>
        <begin position="282"/>
        <end position="339"/>
    </location>
</feature>
<keyword evidence="7 9" id="KW-0129">CBS domain</keyword>
<feature type="transmembrane region" description="Helical" evidence="11">
    <location>
        <begin position="97"/>
        <end position="117"/>
    </location>
</feature>
<dbReference type="SUPFAM" id="SSF54631">
    <property type="entry name" value="CBS-domain pair"/>
    <property type="match status" value="1"/>
</dbReference>
<gene>
    <name evidence="16" type="primary">corC_2</name>
    <name evidence="15" type="ORF">AL705_07270</name>
    <name evidence="16" type="ORF">LC603019_01444</name>
</gene>
<evidence type="ECO:0000259" key="14">
    <source>
        <dbReference type="PROSITE" id="PS51846"/>
    </source>
</evidence>
<dbReference type="SMART" id="SM01091">
    <property type="entry name" value="CorC_HlyC"/>
    <property type="match status" value="1"/>
</dbReference>
<feature type="transmembrane region" description="Helical" evidence="11">
    <location>
        <begin position="61"/>
        <end position="85"/>
    </location>
</feature>
<evidence type="ECO:0000256" key="9">
    <source>
        <dbReference type="PROSITE-ProRule" id="PRU00703"/>
    </source>
</evidence>
<evidence type="ECO:0000313" key="16">
    <source>
        <dbReference type="EMBL" id="VHO01512.1"/>
    </source>
</evidence>
<dbReference type="STRING" id="1528099.AL705_07270"/>
<evidence type="ECO:0000256" key="1">
    <source>
        <dbReference type="ARBA" id="ARBA00004651"/>
    </source>
</evidence>